<dbReference type="PANTHER" id="PTHR44167">
    <property type="entry name" value="OVARIAN-SPECIFIC SERINE/THREONINE-PROTEIN KINASE LOK-RELATED"/>
    <property type="match status" value="1"/>
</dbReference>
<keyword evidence="3" id="KW-0723">Serine/threonine-protein kinase</keyword>
<dbReference type="SUPFAM" id="SSF46565">
    <property type="entry name" value="Chaperone J-domain"/>
    <property type="match status" value="1"/>
</dbReference>
<dbReference type="PROSITE" id="PS50076">
    <property type="entry name" value="DNAJ_2"/>
    <property type="match status" value="1"/>
</dbReference>
<dbReference type="InterPro" id="IPR000719">
    <property type="entry name" value="Prot_kinase_dom"/>
</dbReference>
<dbReference type="RefSeq" id="WP_151971312.1">
    <property type="nucleotide sequence ID" value="NZ_AP019860.1"/>
</dbReference>
<dbReference type="OrthoDB" id="279610at2"/>
<feature type="domain" description="Protein kinase" evidence="1">
    <location>
        <begin position="105"/>
        <end position="363"/>
    </location>
</feature>
<accession>A0A5S9IT65</accession>
<sequence length="363" mass="41407">MINKDLDDLYQKLAQCVCAEDLFIKIKSKNAETFTKKIKEHYRKLAKIAHPDRYQDAEEKEVAEEAFIALNRLYNSALQKISDGTYGDKADDSSSFFIETAKRPYFIDETIAEGDLATVYGGHCRGGEDAGQVAIKVAEDAEDNDLLKCELRIVKLLHAEASTYSKHLPVILDEFKTTEGQVGIVMRKIDGYDLYSIRDKYPQGIPQNHVIWIFRRVLSILGYAHSKGIIHGNIEPAHIMVRPHDHNVYLIDWCYAIYKPATTGQGFKCLNEDYSAPEVSERKPPIPASDLYSLGKCMVYLLGGDINTLEMPASVDDKIQRFIKFFCRSSPLQRAQDAWQMYGELDRLRKEVFGSHKFIEFIM</sequence>
<dbReference type="SMART" id="SM00220">
    <property type="entry name" value="S_TKc"/>
    <property type="match status" value="1"/>
</dbReference>
<evidence type="ECO:0000259" key="1">
    <source>
        <dbReference type="PROSITE" id="PS50011"/>
    </source>
</evidence>
<dbReference type="InterPro" id="IPR011009">
    <property type="entry name" value="Kinase-like_dom_sf"/>
</dbReference>
<keyword evidence="3" id="KW-0808">Transferase</keyword>
<dbReference type="Proteomes" id="UP000326354">
    <property type="component" value="Chromosome"/>
</dbReference>
<evidence type="ECO:0000259" key="2">
    <source>
        <dbReference type="PROSITE" id="PS50076"/>
    </source>
</evidence>
<dbReference type="KEGG" id="uam:UABAM_05690"/>
<dbReference type="PANTHER" id="PTHR44167:SF18">
    <property type="entry name" value="PROTEIN KINASE DOMAIN-CONTAINING PROTEIN"/>
    <property type="match status" value="1"/>
</dbReference>
<dbReference type="GO" id="GO:0004674">
    <property type="term" value="F:protein serine/threonine kinase activity"/>
    <property type="evidence" value="ECO:0007669"/>
    <property type="project" value="UniProtKB-KW"/>
</dbReference>
<dbReference type="GO" id="GO:0005737">
    <property type="term" value="C:cytoplasm"/>
    <property type="evidence" value="ECO:0007669"/>
    <property type="project" value="TreeGrafter"/>
</dbReference>
<dbReference type="InterPro" id="IPR001623">
    <property type="entry name" value="DnaJ_domain"/>
</dbReference>
<gene>
    <name evidence="3" type="ORF">UABAM_05690</name>
</gene>
<dbReference type="AlphaFoldDB" id="A0A5S9IT65"/>
<feature type="domain" description="J" evidence="2">
    <location>
        <begin position="8"/>
        <end position="95"/>
    </location>
</feature>
<reference evidence="3 4" key="1">
    <citation type="submission" date="2019-08" db="EMBL/GenBank/DDBJ databases">
        <title>Complete genome sequence of Candidatus Uab amorphum.</title>
        <authorList>
            <person name="Shiratori T."/>
            <person name="Suzuki S."/>
            <person name="Kakizawa Y."/>
            <person name="Ishida K."/>
        </authorList>
    </citation>
    <scope>NUCLEOTIDE SEQUENCE [LARGE SCALE GENOMIC DNA]</scope>
    <source>
        <strain evidence="3 4">SRT547</strain>
    </source>
</reference>
<dbReference type="EMBL" id="AP019860">
    <property type="protein sequence ID" value="BBM87287.1"/>
    <property type="molecule type" value="Genomic_DNA"/>
</dbReference>
<protein>
    <submittedName>
        <fullName evidence="3">Serine/threonine protein kinase</fullName>
    </submittedName>
</protein>
<dbReference type="GO" id="GO:0005524">
    <property type="term" value="F:ATP binding"/>
    <property type="evidence" value="ECO:0007669"/>
    <property type="project" value="InterPro"/>
</dbReference>
<organism evidence="3 4">
    <name type="scientific">Uabimicrobium amorphum</name>
    <dbReference type="NCBI Taxonomy" id="2596890"/>
    <lineage>
        <taxon>Bacteria</taxon>
        <taxon>Pseudomonadati</taxon>
        <taxon>Planctomycetota</taxon>
        <taxon>Candidatus Uabimicrobiia</taxon>
        <taxon>Candidatus Uabimicrobiales</taxon>
        <taxon>Candidatus Uabimicrobiaceae</taxon>
        <taxon>Candidatus Uabimicrobium</taxon>
    </lineage>
</organism>
<dbReference type="PROSITE" id="PS50011">
    <property type="entry name" value="PROTEIN_KINASE_DOM"/>
    <property type="match status" value="1"/>
</dbReference>
<dbReference type="Pfam" id="PF00069">
    <property type="entry name" value="Pkinase"/>
    <property type="match status" value="1"/>
</dbReference>
<dbReference type="Gene3D" id="1.10.287.110">
    <property type="entry name" value="DnaJ domain"/>
    <property type="match status" value="1"/>
</dbReference>
<dbReference type="SUPFAM" id="SSF56112">
    <property type="entry name" value="Protein kinase-like (PK-like)"/>
    <property type="match status" value="1"/>
</dbReference>
<name>A0A5S9IT65_UABAM</name>
<evidence type="ECO:0000313" key="3">
    <source>
        <dbReference type="EMBL" id="BBM87287.1"/>
    </source>
</evidence>
<dbReference type="Gene3D" id="1.10.510.10">
    <property type="entry name" value="Transferase(Phosphotransferase) domain 1"/>
    <property type="match status" value="1"/>
</dbReference>
<keyword evidence="4" id="KW-1185">Reference proteome</keyword>
<keyword evidence="3" id="KW-0418">Kinase</keyword>
<dbReference type="InterPro" id="IPR036869">
    <property type="entry name" value="J_dom_sf"/>
</dbReference>
<evidence type="ECO:0000313" key="4">
    <source>
        <dbReference type="Proteomes" id="UP000326354"/>
    </source>
</evidence>
<proteinExistence type="predicted"/>